<evidence type="ECO:0000256" key="1">
    <source>
        <dbReference type="SAM" id="MobiDB-lite"/>
    </source>
</evidence>
<dbReference type="AlphaFoldDB" id="A0A132BDB0"/>
<reference evidence="2 3" key="1">
    <citation type="submission" date="2015-10" db="EMBL/GenBank/DDBJ databases">
        <title>Full genome of DAOMC 229536 Phialocephala scopiformis, a fungal endophyte of spruce producing the potent anti-insectan compound rugulosin.</title>
        <authorList>
            <consortium name="DOE Joint Genome Institute"/>
            <person name="Walker A.K."/>
            <person name="Frasz S.L."/>
            <person name="Seifert K.A."/>
            <person name="Miller J.D."/>
            <person name="Mondo S.J."/>
            <person name="Labutti K."/>
            <person name="Lipzen A."/>
            <person name="Dockter R."/>
            <person name="Kennedy M."/>
            <person name="Grigoriev I.V."/>
            <person name="Spatafora J.W."/>
        </authorList>
    </citation>
    <scope>NUCLEOTIDE SEQUENCE [LARGE SCALE GENOMIC DNA]</scope>
    <source>
        <strain evidence="2 3">CBS 120377</strain>
    </source>
</reference>
<protein>
    <submittedName>
        <fullName evidence="2">Uncharacterized protein</fullName>
    </submittedName>
</protein>
<keyword evidence="3" id="KW-1185">Reference proteome</keyword>
<dbReference type="Proteomes" id="UP000070700">
    <property type="component" value="Unassembled WGS sequence"/>
</dbReference>
<dbReference type="RefSeq" id="XP_018064716.1">
    <property type="nucleotide sequence ID" value="XM_018220546.1"/>
</dbReference>
<name>A0A132BDB0_MOLSC</name>
<dbReference type="GeneID" id="28830272"/>
<feature type="region of interest" description="Disordered" evidence="1">
    <location>
        <begin position="206"/>
        <end position="225"/>
    </location>
</feature>
<organism evidence="2 3">
    <name type="scientific">Mollisia scopiformis</name>
    <name type="common">Conifer needle endophyte fungus</name>
    <name type="synonym">Phialocephala scopiformis</name>
    <dbReference type="NCBI Taxonomy" id="149040"/>
    <lineage>
        <taxon>Eukaryota</taxon>
        <taxon>Fungi</taxon>
        <taxon>Dikarya</taxon>
        <taxon>Ascomycota</taxon>
        <taxon>Pezizomycotina</taxon>
        <taxon>Leotiomycetes</taxon>
        <taxon>Helotiales</taxon>
        <taxon>Mollisiaceae</taxon>
        <taxon>Mollisia</taxon>
    </lineage>
</organism>
<proteinExistence type="predicted"/>
<dbReference type="InParanoid" id="A0A132BDB0"/>
<accession>A0A132BDB0</accession>
<evidence type="ECO:0000313" key="3">
    <source>
        <dbReference type="Proteomes" id="UP000070700"/>
    </source>
</evidence>
<evidence type="ECO:0000313" key="2">
    <source>
        <dbReference type="EMBL" id="KUJ10361.1"/>
    </source>
</evidence>
<sequence>MSSNHTNNGTMELFSPRAMAENRELAFNVIKLPVELQHRIFDQLIVSQSQNNRIIDLAGPKDTDPQQWDTFGALASAHPQLQASIEYWMEIQYHLERIGPRREICDPTTIKFSLDMRHWNDLPWDFSKWPQHLKLRAQVKAEGDQLHLVWQAPDVLDNCRHVQIRFRGTQNGKAGRGFGAVQRVLRILPKLPNLGTLEFLHDGSDPDSGPLLSQRPEEDTGSPSSNYTIQELWEDIWESQEYCHRKRPCVCCPVAPQVIWGTIGAGRVEIDFLGDSPRVWIPGFFSHRESPVFTRKQRQAWWDRMEEVEMRWMRIEKEEEFRQRIVKGARAQYEKDRRLIEAKGIQTDDRSRFIWPRMN</sequence>
<dbReference type="EMBL" id="KQ947429">
    <property type="protein sequence ID" value="KUJ10361.1"/>
    <property type="molecule type" value="Genomic_DNA"/>
</dbReference>
<gene>
    <name evidence="2" type="ORF">LY89DRAFT_740087</name>
</gene>
<dbReference type="KEGG" id="psco:LY89DRAFT_740087"/>